<dbReference type="InterPro" id="IPR004843">
    <property type="entry name" value="Calcineurin-like_PHP"/>
</dbReference>
<dbReference type="Gene3D" id="3.60.21.10">
    <property type="match status" value="1"/>
</dbReference>
<reference evidence="3" key="1">
    <citation type="submission" date="2016-10" db="EMBL/GenBank/DDBJ databases">
        <authorList>
            <person name="Varghese N."/>
            <person name="Submissions S."/>
        </authorList>
    </citation>
    <scope>NUCLEOTIDE SEQUENCE [LARGE SCALE GENOMIC DNA]</scope>
    <source>
        <strain evidence="3">DSM 23256</strain>
    </source>
</reference>
<organism evidence="2 3">
    <name type="scientific">Sporolituus thermophilus DSM 23256</name>
    <dbReference type="NCBI Taxonomy" id="1123285"/>
    <lineage>
        <taxon>Bacteria</taxon>
        <taxon>Bacillati</taxon>
        <taxon>Bacillota</taxon>
        <taxon>Negativicutes</taxon>
        <taxon>Selenomonadales</taxon>
        <taxon>Sporomusaceae</taxon>
        <taxon>Sporolituus</taxon>
    </lineage>
</organism>
<proteinExistence type="predicted"/>
<dbReference type="AlphaFoldDB" id="A0A1G7LT62"/>
<protein>
    <recommendedName>
        <fullName evidence="1">Calcineurin-like phosphoesterase domain-containing protein</fullName>
    </recommendedName>
</protein>
<feature type="domain" description="Calcineurin-like phosphoesterase" evidence="1">
    <location>
        <begin position="1"/>
        <end position="199"/>
    </location>
</feature>
<keyword evidence="3" id="KW-1185">Reference proteome</keyword>
<dbReference type="EMBL" id="FNBU01000013">
    <property type="protein sequence ID" value="SDF52149.1"/>
    <property type="molecule type" value="Genomic_DNA"/>
</dbReference>
<accession>A0A1G7LT62</accession>
<dbReference type="PANTHER" id="PTHR31302">
    <property type="entry name" value="TRANSMEMBRANE PROTEIN WITH METALLOPHOSPHOESTERASE DOMAIN-RELATED"/>
    <property type="match status" value="1"/>
</dbReference>
<name>A0A1G7LT62_9FIRM</name>
<gene>
    <name evidence="2" type="ORF">SAMN05660235_01883</name>
</gene>
<dbReference type="RefSeq" id="WP_093690236.1">
    <property type="nucleotide sequence ID" value="NZ_FNBU01000013.1"/>
</dbReference>
<dbReference type="GO" id="GO:0016787">
    <property type="term" value="F:hydrolase activity"/>
    <property type="evidence" value="ECO:0007669"/>
    <property type="project" value="InterPro"/>
</dbReference>
<evidence type="ECO:0000313" key="3">
    <source>
        <dbReference type="Proteomes" id="UP000243333"/>
    </source>
</evidence>
<dbReference type="Proteomes" id="UP000243333">
    <property type="component" value="Unassembled WGS sequence"/>
</dbReference>
<dbReference type="InterPro" id="IPR029052">
    <property type="entry name" value="Metallo-depent_PP-like"/>
</dbReference>
<dbReference type="OrthoDB" id="8610138at2"/>
<evidence type="ECO:0000259" key="1">
    <source>
        <dbReference type="Pfam" id="PF00149"/>
    </source>
</evidence>
<evidence type="ECO:0000313" key="2">
    <source>
        <dbReference type="EMBL" id="SDF52149.1"/>
    </source>
</evidence>
<dbReference type="PANTHER" id="PTHR31302:SF22">
    <property type="entry name" value="PHOSPHOESTERASE"/>
    <property type="match status" value="1"/>
</dbReference>
<dbReference type="SUPFAM" id="SSF56300">
    <property type="entry name" value="Metallo-dependent phosphatases"/>
    <property type="match status" value="1"/>
</dbReference>
<dbReference type="Pfam" id="PF00149">
    <property type="entry name" value="Metallophos"/>
    <property type="match status" value="1"/>
</dbReference>
<sequence>MHIFAISDLHLSGDPPFKPMSVFGEHWHDHWTKIKADWLEKVTPDDIVLLPGDISWAMKLEEALPDLRAIDALPGRKVIVRGNHDYWWQTVSKMTRVVGGQITFLHNTFTPAGPFAICGSRGWTCPGDRSFIEAEDMPIYLRELNRVRATLTAAVQAGYRRHILMLHYPPVNDRHEPSGFTDLMEEFGVEICVFGHLHDEAIHTAPTGIFGGAACYLVSCDALDFKLKCIV</sequence>
<dbReference type="PIRSF" id="PIRSF033094">
    <property type="entry name" value="Pesterase_CT488"/>
    <property type="match status" value="1"/>
</dbReference>
<dbReference type="InterPro" id="IPR014578">
    <property type="entry name" value="Pesterase_CT488"/>
</dbReference>
<dbReference type="InterPro" id="IPR051158">
    <property type="entry name" value="Metallophosphoesterase_sf"/>
</dbReference>
<dbReference type="STRING" id="1123285.SAMN05660235_01883"/>